<feature type="region of interest" description="Disordered" evidence="1">
    <location>
        <begin position="269"/>
        <end position="318"/>
    </location>
</feature>
<dbReference type="Proteomes" id="UP000095287">
    <property type="component" value="Unplaced"/>
</dbReference>
<evidence type="ECO:0000256" key="1">
    <source>
        <dbReference type="SAM" id="MobiDB-lite"/>
    </source>
</evidence>
<organism evidence="2 3">
    <name type="scientific">Steinernema glaseri</name>
    <dbReference type="NCBI Taxonomy" id="37863"/>
    <lineage>
        <taxon>Eukaryota</taxon>
        <taxon>Metazoa</taxon>
        <taxon>Ecdysozoa</taxon>
        <taxon>Nematoda</taxon>
        <taxon>Chromadorea</taxon>
        <taxon>Rhabditida</taxon>
        <taxon>Tylenchina</taxon>
        <taxon>Panagrolaimomorpha</taxon>
        <taxon>Strongyloidoidea</taxon>
        <taxon>Steinernematidae</taxon>
        <taxon>Steinernema</taxon>
    </lineage>
</organism>
<proteinExistence type="predicted"/>
<protein>
    <submittedName>
        <fullName evidence="3">Uncharacterized protein</fullName>
    </submittedName>
</protein>
<evidence type="ECO:0000313" key="2">
    <source>
        <dbReference type="Proteomes" id="UP000095287"/>
    </source>
</evidence>
<feature type="compositionally biased region" description="Basic and acidic residues" evidence="1">
    <location>
        <begin position="286"/>
        <end position="296"/>
    </location>
</feature>
<name>A0A1I7Z531_9BILA</name>
<keyword evidence="2" id="KW-1185">Reference proteome</keyword>
<dbReference type="InterPro" id="IPR038113">
    <property type="entry name" value="MITD1_C_sf"/>
</dbReference>
<dbReference type="AlphaFoldDB" id="A0A1I7Z531"/>
<sequence length="365" mass="41485">MYHLYKIPRPSKLNNWLGKLNVPHMLFPKSVPATDCFRVLLKDIVGRKTRKVFLEDPYIQQKHWKEVQAKNSGDFDVLLRAFLTVCSVTAPHCEKIIVSSSHEMSPQREQLLDNLVKSMSWNGKLRFESTKSRKHRLHDRSLIIYEHGGEILDAGPGRGLDILELRGKKIIGTRQGTYKVSTNRPLDEIVRCNNQVVAPRLVNVPGTTDRFTDAYIDHLERTVIDLHNKLYEQKNEREENGEQQKEEYGYIFGQAMRLNREMDAAVTAPISSTTSTKAEESQEPEQPAKSHGKEPMSEANKTDLSTDASSALPVDHTLKDVSEIVKNRRQERTVIALHNLSGNKKEELEENGESETTGIPKPKAV</sequence>
<feature type="region of interest" description="Disordered" evidence="1">
    <location>
        <begin position="336"/>
        <end position="365"/>
    </location>
</feature>
<dbReference type="WBParaSite" id="L893_g22846.t1">
    <property type="protein sequence ID" value="L893_g22846.t1"/>
    <property type="gene ID" value="L893_g22846"/>
</dbReference>
<dbReference type="Gene3D" id="3.30.870.30">
    <property type="entry name" value="MITD, C-terminal phospholipase D-like domain"/>
    <property type="match status" value="1"/>
</dbReference>
<evidence type="ECO:0000313" key="3">
    <source>
        <dbReference type="WBParaSite" id="L893_g22846.t1"/>
    </source>
</evidence>
<accession>A0A1I7Z531</accession>
<reference evidence="3" key="1">
    <citation type="submission" date="2016-11" db="UniProtKB">
        <authorList>
            <consortium name="WormBaseParasite"/>
        </authorList>
    </citation>
    <scope>IDENTIFICATION</scope>
</reference>